<dbReference type="InterPro" id="IPR005650">
    <property type="entry name" value="BlaI_family"/>
</dbReference>
<accession>A0A068NYS2</accession>
<evidence type="ECO:0000256" key="2">
    <source>
        <dbReference type="ARBA" id="ARBA00023015"/>
    </source>
</evidence>
<dbReference type="OrthoDB" id="9813987at2"/>
<dbReference type="AlphaFoldDB" id="A0A068NYS2"/>
<dbReference type="KEGG" id="fgi:OP10G_3951"/>
<evidence type="ECO:0000256" key="4">
    <source>
        <dbReference type="ARBA" id="ARBA00023163"/>
    </source>
</evidence>
<comment type="similarity">
    <text evidence="1">Belongs to the BlaI transcriptional regulatory family.</text>
</comment>
<dbReference type="InterPro" id="IPR036390">
    <property type="entry name" value="WH_DNA-bd_sf"/>
</dbReference>
<dbReference type="Proteomes" id="UP000027982">
    <property type="component" value="Chromosome"/>
</dbReference>
<proteinExistence type="inferred from homology"/>
<dbReference type="EMBL" id="CP007139">
    <property type="protein sequence ID" value="AIE87319.1"/>
    <property type="molecule type" value="Genomic_DNA"/>
</dbReference>
<sequence>MKKPLGDHELDLLRFVADHEPCTVRQVSDSYGAAAGLARTTVLTVMERLRGKGYLVRSNGEGAFLYRAAESKGEVMRDVVGQFVRRTLGGSVSPFVAFLAESDQLSDEEIQQLRDLIKRFEAENPSLV</sequence>
<evidence type="ECO:0000256" key="1">
    <source>
        <dbReference type="ARBA" id="ARBA00011046"/>
    </source>
</evidence>
<name>A0A068NYS2_FIMGI</name>
<dbReference type="RefSeq" id="WP_025228772.1">
    <property type="nucleotide sequence ID" value="NZ_CP007139.1"/>
</dbReference>
<keyword evidence="2" id="KW-0805">Transcription regulation</keyword>
<dbReference type="HOGENOM" id="CLU_119090_4_3_0"/>
<dbReference type="InterPro" id="IPR036388">
    <property type="entry name" value="WH-like_DNA-bd_sf"/>
</dbReference>
<keyword evidence="3" id="KW-0238">DNA-binding</keyword>
<evidence type="ECO:0000313" key="5">
    <source>
        <dbReference type="EMBL" id="AIE87319.1"/>
    </source>
</evidence>
<dbReference type="GO" id="GO:0003677">
    <property type="term" value="F:DNA binding"/>
    <property type="evidence" value="ECO:0007669"/>
    <property type="project" value="UniProtKB-KW"/>
</dbReference>
<dbReference type="Gene3D" id="1.10.4040.10">
    <property type="entry name" value="Penicillinase repressor domain"/>
    <property type="match status" value="1"/>
</dbReference>
<dbReference type="GO" id="GO:0045892">
    <property type="term" value="P:negative regulation of DNA-templated transcription"/>
    <property type="evidence" value="ECO:0007669"/>
    <property type="project" value="InterPro"/>
</dbReference>
<organism evidence="5 6">
    <name type="scientific">Fimbriimonas ginsengisoli Gsoil 348</name>
    <dbReference type="NCBI Taxonomy" id="661478"/>
    <lineage>
        <taxon>Bacteria</taxon>
        <taxon>Bacillati</taxon>
        <taxon>Armatimonadota</taxon>
        <taxon>Fimbriimonadia</taxon>
        <taxon>Fimbriimonadales</taxon>
        <taxon>Fimbriimonadaceae</taxon>
        <taxon>Fimbriimonas</taxon>
    </lineage>
</organism>
<dbReference type="STRING" id="661478.OP10G_3951"/>
<keyword evidence="4" id="KW-0804">Transcription</keyword>
<dbReference type="eggNOG" id="COG3682">
    <property type="taxonomic scope" value="Bacteria"/>
</dbReference>
<dbReference type="Gene3D" id="1.10.10.10">
    <property type="entry name" value="Winged helix-like DNA-binding domain superfamily/Winged helix DNA-binding domain"/>
    <property type="match status" value="1"/>
</dbReference>
<keyword evidence="6" id="KW-1185">Reference proteome</keyword>
<evidence type="ECO:0000313" key="6">
    <source>
        <dbReference type="Proteomes" id="UP000027982"/>
    </source>
</evidence>
<protein>
    <submittedName>
        <fullName evidence="5">Transcriptional regulator</fullName>
    </submittedName>
</protein>
<evidence type="ECO:0000256" key="3">
    <source>
        <dbReference type="ARBA" id="ARBA00023125"/>
    </source>
</evidence>
<dbReference type="Pfam" id="PF03965">
    <property type="entry name" value="Penicillinase_R"/>
    <property type="match status" value="1"/>
</dbReference>
<dbReference type="SUPFAM" id="SSF46785">
    <property type="entry name" value="Winged helix' DNA-binding domain"/>
    <property type="match status" value="1"/>
</dbReference>
<reference evidence="5 6" key="1">
    <citation type="journal article" date="2014" name="PLoS ONE">
        <title>The first complete genome sequence of the class fimbriimonadia in the phylum armatimonadetes.</title>
        <authorList>
            <person name="Hu Z.Y."/>
            <person name="Wang Y.Z."/>
            <person name="Im W.T."/>
            <person name="Wang S.Y."/>
            <person name="Zhao G.P."/>
            <person name="Zheng H.J."/>
            <person name="Quan Z.X."/>
        </authorList>
    </citation>
    <scope>NUCLEOTIDE SEQUENCE [LARGE SCALE GENOMIC DNA]</scope>
    <source>
        <strain evidence="5">Gsoil 348</strain>
    </source>
</reference>
<dbReference type="PIRSF" id="PIRSF019455">
    <property type="entry name" value="CopR_AtkY"/>
    <property type="match status" value="1"/>
</dbReference>
<gene>
    <name evidence="5" type="ORF">OP10G_3951</name>
</gene>